<reference evidence="2 5" key="2">
    <citation type="submission" date="2016-10" db="EMBL/GenBank/DDBJ databases">
        <title>Hydorgenophaga sp. LPB0072 isolated from gastropod.</title>
        <authorList>
            <person name="Kim E."/>
            <person name="Yi H."/>
        </authorList>
    </citation>
    <scope>NUCLEOTIDE SEQUENCE [LARGE SCALE GENOMIC DNA]</scope>
    <source>
        <strain evidence="2 5">LPB0072</strain>
    </source>
</reference>
<dbReference type="Pfam" id="PF00300">
    <property type="entry name" value="His_Phos_1"/>
    <property type="match status" value="1"/>
</dbReference>
<evidence type="ECO:0000313" key="3">
    <source>
        <dbReference type="EMBL" id="OAD40649.1"/>
    </source>
</evidence>
<dbReference type="SUPFAM" id="SSF53254">
    <property type="entry name" value="Phosphoglycerate mutase-like"/>
    <property type="match status" value="1"/>
</dbReference>
<dbReference type="RefSeq" id="WP_066093649.1">
    <property type="nucleotide sequence ID" value="NZ_CP017476.1"/>
</dbReference>
<sequence length="193" mass="21240">MSRRQFQAAVLGLTLGSPIHAQAQSGTPAASFWALLREGGNLLLMRHAQTVSGTGDPANFRIGDCSTQRNLSEAGREQARRVAVAFQREGVVPDEVRSSAWCRCVDTAELAFGRHTVWAPINSFFQQNSGERQTREALQSLQQHKAPRNLVLVTHQVNISALTGNFTVMGEMLLARPEHASPHQLEVLARQTF</sequence>
<organism evidence="2 5">
    <name type="scientific">Hydrogenophaga crassostreae</name>
    <dbReference type="NCBI Taxonomy" id="1763535"/>
    <lineage>
        <taxon>Bacteria</taxon>
        <taxon>Pseudomonadati</taxon>
        <taxon>Pseudomonadota</taxon>
        <taxon>Betaproteobacteria</taxon>
        <taxon>Burkholderiales</taxon>
        <taxon>Comamonadaceae</taxon>
        <taxon>Hydrogenophaga</taxon>
    </lineage>
</organism>
<dbReference type="Proteomes" id="UP000185680">
    <property type="component" value="Chromosome"/>
</dbReference>
<evidence type="ECO:0000313" key="2">
    <source>
        <dbReference type="EMBL" id="AOW15445.1"/>
    </source>
</evidence>
<dbReference type="CDD" id="cd07040">
    <property type="entry name" value="HP"/>
    <property type="match status" value="1"/>
</dbReference>
<protein>
    <submittedName>
        <fullName evidence="2">Histidine phosphatase family protein</fullName>
    </submittedName>
</protein>
<feature type="chain" id="PRO_5044549410" evidence="1">
    <location>
        <begin position="24"/>
        <end position="193"/>
    </location>
</feature>
<keyword evidence="4" id="KW-1185">Reference proteome</keyword>
<dbReference type="EMBL" id="CP017476">
    <property type="protein sequence ID" value="AOW15445.1"/>
    <property type="molecule type" value="Genomic_DNA"/>
</dbReference>
<keyword evidence="1" id="KW-0732">Signal</keyword>
<dbReference type="InterPro" id="IPR013078">
    <property type="entry name" value="His_Pase_superF_clade-1"/>
</dbReference>
<accession>A0A162VW02</accession>
<dbReference type="SMART" id="SM00855">
    <property type="entry name" value="PGAM"/>
    <property type="match status" value="1"/>
</dbReference>
<dbReference type="STRING" id="1763535.LPB072_06920"/>
<evidence type="ECO:0000313" key="4">
    <source>
        <dbReference type="Proteomes" id="UP000185657"/>
    </source>
</evidence>
<dbReference type="Proteomes" id="UP000185657">
    <property type="component" value="Unassembled WGS sequence"/>
</dbReference>
<reference evidence="3 4" key="1">
    <citation type="submission" date="2016-02" db="EMBL/GenBank/DDBJ databases">
        <title>Draft genome sequence of Hydrogenophaga sp. LPB0072.</title>
        <authorList>
            <person name="Shin S.-K."/>
            <person name="Yi H."/>
        </authorList>
    </citation>
    <scope>NUCLEOTIDE SEQUENCE [LARGE SCALE GENOMIC DNA]</scope>
    <source>
        <strain evidence="3 4">LPB0072</strain>
    </source>
</reference>
<dbReference type="KEGG" id="hyl:LPB072_06920"/>
<evidence type="ECO:0000256" key="1">
    <source>
        <dbReference type="SAM" id="SignalP"/>
    </source>
</evidence>
<feature type="signal peptide" evidence="1">
    <location>
        <begin position="1"/>
        <end position="23"/>
    </location>
</feature>
<dbReference type="EMBL" id="LVWD01000030">
    <property type="protein sequence ID" value="OAD40649.1"/>
    <property type="molecule type" value="Genomic_DNA"/>
</dbReference>
<name>A0A162VW02_9BURK</name>
<proteinExistence type="predicted"/>
<dbReference type="AlphaFoldDB" id="A0A162VW02"/>
<dbReference type="InterPro" id="IPR029033">
    <property type="entry name" value="His_PPase_superfam"/>
</dbReference>
<dbReference type="Gene3D" id="3.40.50.1240">
    <property type="entry name" value="Phosphoglycerate mutase-like"/>
    <property type="match status" value="1"/>
</dbReference>
<gene>
    <name evidence="2" type="ORF">LPB072_06920</name>
    <name evidence="3" type="ORF">LPB72_16405</name>
</gene>
<evidence type="ECO:0000313" key="5">
    <source>
        <dbReference type="Proteomes" id="UP000185680"/>
    </source>
</evidence>